<accession>A0A9P1I9T7</accession>
<keyword evidence="3" id="KW-1185">Reference proteome</keyword>
<feature type="domain" description="F-box" evidence="1">
    <location>
        <begin position="8"/>
        <end position="35"/>
    </location>
</feature>
<dbReference type="AlphaFoldDB" id="A0A9P1I9T7"/>
<comment type="caution">
    <text evidence="2">The sequence shown here is derived from an EMBL/GenBank/DDBJ whole genome shotgun (WGS) entry which is preliminary data.</text>
</comment>
<name>A0A9P1I9T7_9PELO</name>
<reference evidence="2" key="1">
    <citation type="submission" date="2022-11" db="EMBL/GenBank/DDBJ databases">
        <authorList>
            <person name="Kikuchi T."/>
        </authorList>
    </citation>
    <scope>NUCLEOTIDE SEQUENCE</scope>
    <source>
        <strain evidence="2">PS1010</strain>
    </source>
</reference>
<organism evidence="2 3">
    <name type="scientific">Caenorhabditis angaria</name>
    <dbReference type="NCBI Taxonomy" id="860376"/>
    <lineage>
        <taxon>Eukaryota</taxon>
        <taxon>Metazoa</taxon>
        <taxon>Ecdysozoa</taxon>
        <taxon>Nematoda</taxon>
        <taxon>Chromadorea</taxon>
        <taxon>Rhabditida</taxon>
        <taxon>Rhabditina</taxon>
        <taxon>Rhabditomorpha</taxon>
        <taxon>Rhabditoidea</taxon>
        <taxon>Rhabditidae</taxon>
        <taxon>Peloderinae</taxon>
        <taxon>Caenorhabditis</taxon>
    </lineage>
</organism>
<evidence type="ECO:0000259" key="1">
    <source>
        <dbReference type="Pfam" id="PF00646"/>
    </source>
</evidence>
<proteinExistence type="predicted"/>
<protein>
    <recommendedName>
        <fullName evidence="1">F-box domain-containing protein</fullName>
    </recommendedName>
</protein>
<dbReference type="Pfam" id="PF00646">
    <property type="entry name" value="F-box"/>
    <property type="match status" value="1"/>
</dbReference>
<dbReference type="InterPro" id="IPR001810">
    <property type="entry name" value="F-box_dom"/>
</dbReference>
<dbReference type="EMBL" id="CANHGI010000001">
    <property type="protein sequence ID" value="CAI5440241.1"/>
    <property type="molecule type" value="Genomic_DNA"/>
</dbReference>
<dbReference type="Proteomes" id="UP001152747">
    <property type="component" value="Unassembled WGS sequence"/>
</dbReference>
<evidence type="ECO:0000313" key="2">
    <source>
        <dbReference type="EMBL" id="CAI5440241.1"/>
    </source>
</evidence>
<evidence type="ECO:0000313" key="3">
    <source>
        <dbReference type="Proteomes" id="UP001152747"/>
    </source>
</evidence>
<gene>
    <name evidence="2" type="ORF">CAMP_LOCUS2878</name>
</gene>
<sequence>MEEEVTGWNDLPAEMKFEVFSYLQEKDRFKFAKCCFNCLLEVLRYEKNIHALAIEGVEFPGWTYYKLKINHSAFKVTFRKYEDFCVIDYHDQNFSKASANCKVLAYNIFENLLVKSKNSLKYLTIHRVDFMLHDGLIDKFGRLESLDVITTRIHQFYSFLLKSESIKSLSLCVPRFNIKKEQTRLPEGFKCSKLEDMNLIFYKADIAWDIITRLEAIQTPELWKVKCFIYDANEFDVSQRVMGFFENLVNLKTNLKFSNEQFVRLENSENLALIKCDASEIEASAIVDIVARGMNMVDRQFTITLENVHEDVLKFSDRLAFFAVNENRFEIRKNCITNPRHMHGLYEKNIARLHFSSTCNPHYYVAWGVA</sequence>